<dbReference type="STRING" id="1367422.A0A178ZIR6"/>
<reference evidence="3 4" key="1">
    <citation type="submission" date="2016-04" db="EMBL/GenBank/DDBJ databases">
        <title>Draft genome of Fonsecaea erecta CBS 125763.</title>
        <authorList>
            <person name="Weiss V.A."/>
            <person name="Vicente V.A."/>
            <person name="Raittz R.T."/>
            <person name="Moreno L.F."/>
            <person name="De Souza E.M."/>
            <person name="Pedrosa F.O."/>
            <person name="Steffens M.B."/>
            <person name="Faoro H."/>
            <person name="Tadra-Sfeir M.Z."/>
            <person name="Najafzadeh M.J."/>
            <person name="Felipe M.S."/>
            <person name="Teixeira M."/>
            <person name="Sun J."/>
            <person name="Xi L."/>
            <person name="Gomes R."/>
            <person name="De Azevedo C.M."/>
            <person name="Salgado C.G."/>
            <person name="Da Silva M.B."/>
            <person name="Nascimento M.F."/>
            <person name="Queiroz-Telles F."/>
            <person name="Attili D.S."/>
            <person name="Gorbushina A."/>
        </authorList>
    </citation>
    <scope>NUCLEOTIDE SEQUENCE [LARGE SCALE GENOMIC DNA]</scope>
    <source>
        <strain evidence="3 4">CBS 125763</strain>
    </source>
</reference>
<keyword evidence="2" id="KW-0808">Transferase</keyword>
<name>A0A178ZIR6_9EURO</name>
<evidence type="ECO:0000313" key="4">
    <source>
        <dbReference type="Proteomes" id="UP000078343"/>
    </source>
</evidence>
<evidence type="ECO:0000256" key="2">
    <source>
        <dbReference type="ARBA" id="ARBA00022679"/>
    </source>
</evidence>
<proteinExistence type="predicted"/>
<dbReference type="OrthoDB" id="21615at2759"/>
<keyword evidence="4" id="KW-1185">Reference proteome</keyword>
<dbReference type="EMBL" id="LVYI01000005">
    <property type="protein sequence ID" value="OAP59689.1"/>
    <property type="molecule type" value="Genomic_DNA"/>
</dbReference>
<comment type="caution">
    <text evidence="3">The sequence shown here is derived from an EMBL/GenBank/DDBJ whole genome shotgun (WGS) entry which is preliminary data.</text>
</comment>
<keyword evidence="1" id="KW-0328">Glycosyltransferase</keyword>
<dbReference type="SUPFAM" id="SSF75005">
    <property type="entry name" value="Arabinanase/levansucrase/invertase"/>
    <property type="match status" value="1"/>
</dbReference>
<dbReference type="InterPro" id="IPR023296">
    <property type="entry name" value="Glyco_hydro_beta-prop_sf"/>
</dbReference>
<dbReference type="Gene3D" id="2.115.10.20">
    <property type="entry name" value="Glycosyl hydrolase domain, family 43"/>
    <property type="match status" value="1"/>
</dbReference>
<dbReference type="RefSeq" id="XP_018693056.1">
    <property type="nucleotide sequence ID" value="XM_018838496.1"/>
</dbReference>
<dbReference type="InterPro" id="IPR007184">
    <property type="entry name" value="Mannoside_phosphorylase"/>
</dbReference>
<dbReference type="GeneID" id="30011155"/>
<sequence>MKFQNVLNTGLLSILPTSSVSQARPPRTALSLPFDIGPSTPENTANYTPPVFPIAPFNKYAHNPILKPNPAANWESAYLYNPTAIVLNETVFLLYRAQNTSKTSSIGLAWSTDGVNFTRLNRPVVYATEPWEHIGGTEDPRIIRVNGTFYMTYTAYDSVTALLCLATSTDLLNWQKYPPLFPGFQDVEYSDIDVASPRINHSKSGAIISEPTADGLYHMYFGDSFFYHATSRDLLNWTALPADQYFAGPVNPWENRLIEPGPPPVKTRDGKWLLIYNGMTTGRVGYPQNQYSVGQMLIDPSGSFRPTINVSDGMYQPALRDGPVARLERPILVPEAGNEKKGQVDQVVFAEGLVQFKGKWFLYFGKWNSSFLERTLNDNIPLTSTTGQGDSELGVAIADVQLETQDLA</sequence>
<evidence type="ECO:0008006" key="5">
    <source>
        <dbReference type="Google" id="ProtNLM"/>
    </source>
</evidence>
<dbReference type="PANTHER" id="PTHR34106:SF5">
    <property type="entry name" value="GLYCOSIDASE"/>
    <property type="match status" value="1"/>
</dbReference>
<evidence type="ECO:0000256" key="1">
    <source>
        <dbReference type="ARBA" id="ARBA00022676"/>
    </source>
</evidence>
<dbReference type="GO" id="GO:0016757">
    <property type="term" value="F:glycosyltransferase activity"/>
    <property type="evidence" value="ECO:0007669"/>
    <property type="project" value="UniProtKB-KW"/>
</dbReference>
<protein>
    <recommendedName>
        <fullName evidence="5">Glycosyl hydrolase family 32 N-terminal domain-containing protein</fullName>
    </recommendedName>
</protein>
<accession>A0A178ZIR6</accession>
<dbReference type="AlphaFoldDB" id="A0A178ZIR6"/>
<gene>
    <name evidence="3" type="ORF">AYL99_06987</name>
</gene>
<dbReference type="Pfam" id="PF04041">
    <property type="entry name" value="Glyco_hydro_130"/>
    <property type="match status" value="1"/>
</dbReference>
<organism evidence="3 4">
    <name type="scientific">Fonsecaea erecta</name>
    <dbReference type="NCBI Taxonomy" id="1367422"/>
    <lineage>
        <taxon>Eukaryota</taxon>
        <taxon>Fungi</taxon>
        <taxon>Dikarya</taxon>
        <taxon>Ascomycota</taxon>
        <taxon>Pezizomycotina</taxon>
        <taxon>Eurotiomycetes</taxon>
        <taxon>Chaetothyriomycetidae</taxon>
        <taxon>Chaetothyriales</taxon>
        <taxon>Herpotrichiellaceae</taxon>
        <taxon>Fonsecaea</taxon>
    </lineage>
</organism>
<dbReference type="Proteomes" id="UP000078343">
    <property type="component" value="Unassembled WGS sequence"/>
</dbReference>
<dbReference type="CDD" id="cd18610">
    <property type="entry name" value="GH130_BT3780-like"/>
    <property type="match status" value="1"/>
</dbReference>
<dbReference type="PANTHER" id="PTHR34106">
    <property type="entry name" value="GLYCOSIDASE"/>
    <property type="match status" value="1"/>
</dbReference>
<evidence type="ECO:0000313" key="3">
    <source>
        <dbReference type="EMBL" id="OAP59689.1"/>
    </source>
</evidence>